<dbReference type="SMART" id="SM00091">
    <property type="entry name" value="PAS"/>
    <property type="match status" value="1"/>
</dbReference>
<evidence type="ECO:0000313" key="4">
    <source>
        <dbReference type="Proteomes" id="UP000482578"/>
    </source>
</evidence>
<dbReference type="CDD" id="cd00130">
    <property type="entry name" value="PAS"/>
    <property type="match status" value="1"/>
</dbReference>
<feature type="domain" description="PAS" evidence="1">
    <location>
        <begin position="4"/>
        <end position="78"/>
    </location>
</feature>
<dbReference type="InterPro" id="IPR000014">
    <property type="entry name" value="PAS"/>
</dbReference>
<dbReference type="InterPro" id="IPR029787">
    <property type="entry name" value="Nucleotide_cyclase"/>
</dbReference>
<dbReference type="EMBL" id="JAAGAA010000002">
    <property type="protein sequence ID" value="NDV11700.1"/>
    <property type="molecule type" value="Genomic_DNA"/>
</dbReference>
<proteinExistence type="predicted"/>
<dbReference type="RefSeq" id="WP_163314969.1">
    <property type="nucleotide sequence ID" value="NZ_JAAGAA010000002.1"/>
</dbReference>
<dbReference type="NCBIfam" id="TIGR00229">
    <property type="entry name" value="sensory_box"/>
    <property type="match status" value="1"/>
</dbReference>
<evidence type="ECO:0000259" key="2">
    <source>
        <dbReference type="PROSITE" id="PS50887"/>
    </source>
</evidence>
<dbReference type="AlphaFoldDB" id="A0A6B2KNE8"/>
<dbReference type="PROSITE" id="PS50112">
    <property type="entry name" value="PAS"/>
    <property type="match status" value="1"/>
</dbReference>
<dbReference type="SMART" id="SM00267">
    <property type="entry name" value="GGDEF"/>
    <property type="match status" value="1"/>
</dbReference>
<evidence type="ECO:0000313" key="3">
    <source>
        <dbReference type="EMBL" id="NDV11700.1"/>
    </source>
</evidence>
<dbReference type="Gene3D" id="3.30.450.20">
    <property type="entry name" value="PAS domain"/>
    <property type="match status" value="1"/>
</dbReference>
<gene>
    <name evidence="3" type="ORF">GZH52_02660</name>
</gene>
<dbReference type="Gene3D" id="3.30.70.270">
    <property type="match status" value="1"/>
</dbReference>
<dbReference type="InterPro" id="IPR035965">
    <property type="entry name" value="PAS-like_dom_sf"/>
</dbReference>
<comment type="caution">
    <text evidence="3">The sequence shown here is derived from an EMBL/GenBank/DDBJ whole genome shotgun (WGS) entry which is preliminary data.</text>
</comment>
<reference evidence="3 4" key="1">
    <citation type="submission" date="2020-02" db="EMBL/GenBank/DDBJ databases">
        <authorList>
            <person name="Yang Z."/>
        </authorList>
    </citation>
    <scope>NUCLEOTIDE SEQUENCE [LARGE SCALE GENOMIC DNA]</scope>
    <source>
        <strain evidence="3 4">HX-7-9</strain>
    </source>
</reference>
<dbReference type="InterPro" id="IPR043128">
    <property type="entry name" value="Rev_trsase/Diguanyl_cyclase"/>
</dbReference>
<keyword evidence="4" id="KW-1185">Reference proteome</keyword>
<dbReference type="Proteomes" id="UP000482578">
    <property type="component" value="Unassembled WGS sequence"/>
</dbReference>
<protein>
    <submittedName>
        <fullName evidence="3">Diguanylate cyclase</fullName>
    </submittedName>
</protein>
<dbReference type="SUPFAM" id="SSF55785">
    <property type="entry name" value="PYP-like sensor domain (PAS domain)"/>
    <property type="match status" value="1"/>
</dbReference>
<dbReference type="PROSITE" id="PS50887">
    <property type="entry name" value="GGDEF"/>
    <property type="match status" value="1"/>
</dbReference>
<organism evidence="3 4">
    <name type="scientific">Crenobacter caeni</name>
    <dbReference type="NCBI Taxonomy" id="2705474"/>
    <lineage>
        <taxon>Bacteria</taxon>
        <taxon>Pseudomonadati</taxon>
        <taxon>Pseudomonadota</taxon>
        <taxon>Betaproteobacteria</taxon>
        <taxon>Neisseriales</taxon>
        <taxon>Neisseriaceae</taxon>
        <taxon>Crenobacter</taxon>
    </lineage>
</organism>
<dbReference type="InterPro" id="IPR000160">
    <property type="entry name" value="GGDEF_dom"/>
</dbReference>
<feature type="domain" description="GGDEF" evidence="2">
    <location>
        <begin position="178"/>
        <end position="308"/>
    </location>
</feature>
<name>A0A6B2KNE8_9NEIS</name>
<accession>A0A6B2KNE8</accession>
<dbReference type="Pfam" id="PF00990">
    <property type="entry name" value="GGDEF"/>
    <property type="match status" value="1"/>
</dbReference>
<dbReference type="Pfam" id="PF13426">
    <property type="entry name" value="PAS_9"/>
    <property type="match status" value="1"/>
</dbReference>
<evidence type="ECO:0000259" key="1">
    <source>
        <dbReference type="PROSITE" id="PS50112"/>
    </source>
</evidence>
<dbReference type="SUPFAM" id="SSF55073">
    <property type="entry name" value="Nucleotide cyclase"/>
    <property type="match status" value="1"/>
</dbReference>
<sequence length="308" mass="33772">MLPDEKAFQSLIDTVQGALLLLSPEDGRVFAANQLAAILLGVPHAELLGESFFQHLVNRADEQSLLDKLGTQGIVYNEAVTVQSRAGRRFEVQLSLRHIDFQRRVLMVSFSDRTELALLGRLLESERGALEKMLKLVRELKPAAEIGNPDDYLSGVLDMPALFAGLAQEVGRAGRYNQPLSAMLVSVEGVGGQELDAETAGYIRRMTGSLCLQSARDSDLVARRDDGCLLMVLPHTPLQGATRAARRLIAQFSRQRFSVGAEERNAAVCIGLTSLRRDETSLKPLIQRLDTALARSRAQGVNTLSRQP</sequence>